<proteinExistence type="predicted"/>
<dbReference type="KEGG" id="cad:Curi_c14710"/>
<sequence>MKDNFDFKINLQLFSYKSKFSVIIDNTREEKGIYIDTPIDILHKQDSTKKPYK</sequence>
<evidence type="ECO:0000313" key="2">
    <source>
        <dbReference type="Proteomes" id="UP000006094"/>
    </source>
</evidence>
<accession>K0B1E3</accession>
<dbReference type="Proteomes" id="UP000006094">
    <property type="component" value="Chromosome"/>
</dbReference>
<keyword evidence="2" id="KW-1185">Reference proteome</keyword>
<reference evidence="1 2" key="1">
    <citation type="journal article" date="2012" name="PLoS ONE">
        <title>The purine-utilizing bacterium Clostridium acidurici 9a: a genome-guided metabolic reconsideration.</title>
        <authorList>
            <person name="Hartwich K."/>
            <person name="Poehlein A."/>
            <person name="Daniel R."/>
        </authorList>
    </citation>
    <scope>NUCLEOTIDE SEQUENCE [LARGE SCALE GENOMIC DNA]</scope>
    <source>
        <strain evidence="2">ATCC 7906 / DSM 604 / BCRC 14475 / CIP 104303 / KCTC 5404 / NCIMB 10678 / 9a</strain>
    </source>
</reference>
<dbReference type="HOGENOM" id="CLU_3059982_0_0_9"/>
<evidence type="ECO:0000313" key="1">
    <source>
        <dbReference type="EMBL" id="AFS78481.1"/>
    </source>
</evidence>
<gene>
    <name evidence="1" type="ordered locus">Curi_c14710</name>
</gene>
<dbReference type="AlphaFoldDB" id="K0B1E3"/>
<protein>
    <submittedName>
        <fullName evidence="1">Uncharacterized protein</fullName>
    </submittedName>
</protein>
<dbReference type="EMBL" id="CP003326">
    <property type="protein sequence ID" value="AFS78481.1"/>
    <property type="molecule type" value="Genomic_DNA"/>
</dbReference>
<name>K0B1E3_GOTA9</name>
<organism evidence="1 2">
    <name type="scientific">Gottschalkia acidurici (strain ATCC 7906 / DSM 604 / BCRC 14475 / CIP 104303 / KCTC 5404 / NCIMB 10678 / 9a)</name>
    <name type="common">Clostridium acidurici</name>
    <dbReference type="NCBI Taxonomy" id="1128398"/>
    <lineage>
        <taxon>Bacteria</taxon>
        <taxon>Bacillati</taxon>
        <taxon>Bacillota</taxon>
        <taxon>Tissierellia</taxon>
        <taxon>Tissierellales</taxon>
        <taxon>Gottschalkiaceae</taxon>
        <taxon>Gottschalkia</taxon>
    </lineage>
</organism>